<evidence type="ECO:0000313" key="3">
    <source>
        <dbReference type="Proteomes" id="UP000551878"/>
    </source>
</evidence>
<dbReference type="AlphaFoldDB" id="A0A840QPR3"/>
<dbReference type="InterPro" id="IPR036868">
    <property type="entry name" value="TusA-like_sf"/>
</dbReference>
<keyword evidence="3" id="KW-1185">Reference proteome</keyword>
<dbReference type="SUPFAM" id="SSF82784">
    <property type="entry name" value="OsmC-like"/>
    <property type="match status" value="1"/>
</dbReference>
<feature type="domain" description="UPF0033" evidence="1">
    <location>
        <begin position="22"/>
        <end position="78"/>
    </location>
</feature>
<dbReference type="InterPro" id="IPR036102">
    <property type="entry name" value="OsmC/Ohrsf"/>
</dbReference>
<protein>
    <submittedName>
        <fullName evidence="2">Putative OsmC-like protein/TusA-related sulfurtransferase</fullName>
    </submittedName>
</protein>
<dbReference type="RefSeq" id="WP_184663819.1">
    <property type="nucleotide sequence ID" value="NZ_JACHHB010000006.1"/>
</dbReference>
<dbReference type="InterPro" id="IPR003718">
    <property type="entry name" value="OsmC/Ohr_fam"/>
</dbReference>
<evidence type="ECO:0000259" key="1">
    <source>
        <dbReference type="Pfam" id="PF01206"/>
    </source>
</evidence>
<dbReference type="InterPro" id="IPR015946">
    <property type="entry name" value="KH_dom-like_a/b"/>
</dbReference>
<comment type="caution">
    <text evidence="2">The sequence shown here is derived from an EMBL/GenBank/DDBJ whole genome shotgun (WGS) entry which is preliminary data.</text>
</comment>
<dbReference type="GO" id="GO:0016740">
    <property type="term" value="F:transferase activity"/>
    <property type="evidence" value="ECO:0007669"/>
    <property type="project" value="UniProtKB-KW"/>
</dbReference>
<dbReference type="InterPro" id="IPR001455">
    <property type="entry name" value="TusA-like"/>
</dbReference>
<dbReference type="EMBL" id="JACHHB010000006">
    <property type="protein sequence ID" value="MBB5173364.1"/>
    <property type="molecule type" value="Genomic_DNA"/>
</dbReference>
<gene>
    <name evidence="2" type="ORF">HNQ41_001551</name>
</gene>
<organism evidence="2 3">
    <name type="scientific">Texcoconibacillus texcoconensis</name>
    <dbReference type="NCBI Taxonomy" id="1095777"/>
    <lineage>
        <taxon>Bacteria</taxon>
        <taxon>Bacillati</taxon>
        <taxon>Bacillota</taxon>
        <taxon>Bacilli</taxon>
        <taxon>Bacillales</taxon>
        <taxon>Bacillaceae</taxon>
        <taxon>Texcoconibacillus</taxon>
    </lineage>
</organism>
<name>A0A840QPR3_9BACI</name>
<proteinExistence type="predicted"/>
<dbReference type="Pfam" id="PF01206">
    <property type="entry name" value="TusA"/>
    <property type="match status" value="1"/>
</dbReference>
<dbReference type="Gene3D" id="3.30.110.40">
    <property type="entry name" value="TusA-like domain"/>
    <property type="match status" value="1"/>
</dbReference>
<reference evidence="2 3" key="1">
    <citation type="submission" date="2020-08" db="EMBL/GenBank/DDBJ databases">
        <title>Genomic Encyclopedia of Type Strains, Phase IV (KMG-IV): sequencing the most valuable type-strain genomes for metagenomic binning, comparative biology and taxonomic classification.</title>
        <authorList>
            <person name="Goeker M."/>
        </authorList>
    </citation>
    <scope>NUCLEOTIDE SEQUENCE [LARGE SCALE GENOMIC DNA]</scope>
    <source>
        <strain evidence="2 3">DSM 24696</strain>
    </source>
</reference>
<dbReference type="Pfam" id="PF02566">
    <property type="entry name" value="OsmC"/>
    <property type="match status" value="1"/>
</dbReference>
<keyword evidence="2" id="KW-0808">Transferase</keyword>
<dbReference type="SUPFAM" id="SSF64307">
    <property type="entry name" value="SirA-like"/>
    <property type="match status" value="1"/>
</dbReference>
<dbReference type="PANTHER" id="PTHR35368:SF1">
    <property type="entry name" value="HYDROPEROXIDE REDUCTASE"/>
    <property type="match status" value="1"/>
</dbReference>
<dbReference type="Proteomes" id="UP000551878">
    <property type="component" value="Unassembled WGS sequence"/>
</dbReference>
<accession>A0A840QPR3</accession>
<dbReference type="CDD" id="cd00291">
    <property type="entry name" value="SirA_YedF_YeeD"/>
    <property type="match status" value="1"/>
</dbReference>
<dbReference type="InterPro" id="IPR052924">
    <property type="entry name" value="OsmC/Ohr_hydroprdx_reductase"/>
</dbReference>
<evidence type="ECO:0000313" key="2">
    <source>
        <dbReference type="EMBL" id="MBB5173364.1"/>
    </source>
</evidence>
<dbReference type="PANTHER" id="PTHR35368">
    <property type="entry name" value="HYDROPEROXIDE REDUCTASE"/>
    <property type="match status" value="1"/>
</dbReference>
<dbReference type="Gene3D" id="3.30.300.20">
    <property type="match status" value="1"/>
</dbReference>
<sequence>MSQFTAHSMCDGGDLDCGSGLLLIIKKSITPLEPGQVLEVRSRERTVADDLPVWCRMVDHEFLGSEPGENTTSYYVQKGGQVVESLDEDLKAAKNYQWVVRTSNDEDLTAKVHSRNHSFTVGQPAEFSEKVEAPSAVDHLLASLSSCLVVGFKSHSSKRNITIDHTEMMLKGKLDNVLYHMELEDTGSPQIIEVTGTFYVTSPNEEEELRDLWKLTIERSPIYQTLKHTIDIKINFSII</sequence>